<reference evidence="1" key="2">
    <citation type="journal article" date="2015" name="Fish Shellfish Immunol.">
        <title>Early steps in the European eel (Anguilla anguilla)-Vibrio vulnificus interaction in the gills: Role of the RtxA13 toxin.</title>
        <authorList>
            <person name="Callol A."/>
            <person name="Pajuelo D."/>
            <person name="Ebbesson L."/>
            <person name="Teles M."/>
            <person name="MacKenzie S."/>
            <person name="Amaro C."/>
        </authorList>
    </citation>
    <scope>NUCLEOTIDE SEQUENCE</scope>
</reference>
<reference evidence="1" key="1">
    <citation type="submission" date="2014-11" db="EMBL/GenBank/DDBJ databases">
        <authorList>
            <person name="Amaro Gonzalez C."/>
        </authorList>
    </citation>
    <scope>NUCLEOTIDE SEQUENCE</scope>
</reference>
<evidence type="ECO:0000313" key="1">
    <source>
        <dbReference type="EMBL" id="JAH61316.1"/>
    </source>
</evidence>
<dbReference type="EMBL" id="GBXM01047261">
    <property type="protein sequence ID" value="JAH61316.1"/>
    <property type="molecule type" value="Transcribed_RNA"/>
</dbReference>
<dbReference type="AlphaFoldDB" id="A0A0E9U673"/>
<organism evidence="1">
    <name type="scientific">Anguilla anguilla</name>
    <name type="common">European freshwater eel</name>
    <name type="synonym">Muraena anguilla</name>
    <dbReference type="NCBI Taxonomy" id="7936"/>
    <lineage>
        <taxon>Eukaryota</taxon>
        <taxon>Metazoa</taxon>
        <taxon>Chordata</taxon>
        <taxon>Craniata</taxon>
        <taxon>Vertebrata</taxon>
        <taxon>Euteleostomi</taxon>
        <taxon>Actinopterygii</taxon>
        <taxon>Neopterygii</taxon>
        <taxon>Teleostei</taxon>
        <taxon>Anguilliformes</taxon>
        <taxon>Anguillidae</taxon>
        <taxon>Anguilla</taxon>
    </lineage>
</organism>
<name>A0A0E9U673_ANGAN</name>
<accession>A0A0E9U673</accession>
<sequence>MRIEKKSISFLFRPVV</sequence>
<protein>
    <submittedName>
        <fullName evidence="1">Uncharacterized protein</fullName>
    </submittedName>
</protein>
<proteinExistence type="predicted"/>